<dbReference type="Gene3D" id="3.90.1150.10">
    <property type="entry name" value="Aspartate Aminotransferase, domain 1"/>
    <property type="match status" value="1"/>
</dbReference>
<proteinExistence type="inferred from homology"/>
<dbReference type="Gene3D" id="3.40.640.10">
    <property type="entry name" value="Type I PLP-dependent aspartate aminotransferase-like (Major domain)"/>
    <property type="match status" value="1"/>
</dbReference>
<sequence length="445" mass="49238">MRKSKIIYLDYAASVSPNPSSIHVLGVEAQKKLKNARREVAGVLKARPEEIIFTSGGTESNNLAIQGLIHLFPVPLLVKERGKEVRFLPHIITTNIEHPSVLETCRMLEKRKLAQVSIVPVEKNGIVDPKKIKREIKNNTILVSVMYANNEIGTIQPIKEIAKEIKHYRKTGKNGILEHGYFSAEKFLVLAPPRSQVSKTLLLPLFHTDAVQAANYLDLNVEKLGVDMLTLSGSKIEGAGRRLAEASFGHAQAGRMGVLYKRKSVPLSPVFGGGDQETGLRPGTENLPEIVKFTAALKSAQKMKEKETKRLMKLRDYFRRVLDTRLSGIQHPTGLIINGDFKNRLPNNVNITFPKIPSDLLVIELSARGIMVSSKSACKSSRAGGSYVIKAIRDNKGLPAEALAEEGGVRFSLGRATTKKDIDYTIKSLSHILTKLKKWYTPTPI</sequence>
<protein>
    <submittedName>
        <fullName evidence="10">Cysteine desulfurase</fullName>
    </submittedName>
</protein>
<dbReference type="PANTHER" id="PTHR11601:SF34">
    <property type="entry name" value="CYSTEINE DESULFURASE"/>
    <property type="match status" value="1"/>
</dbReference>
<keyword evidence="7" id="KW-0411">Iron-sulfur</keyword>
<keyword evidence="4" id="KW-0479">Metal-binding</keyword>
<organism evidence="10 11">
    <name type="scientific">Candidatus Nomurabacteria bacterium GW2011_GWF2_43_24</name>
    <dbReference type="NCBI Taxonomy" id="1618778"/>
    <lineage>
        <taxon>Bacteria</taxon>
        <taxon>Candidatus Nomuraibacteriota</taxon>
    </lineage>
</organism>
<dbReference type="InterPro" id="IPR000192">
    <property type="entry name" value="Aminotrans_V_dom"/>
</dbReference>
<dbReference type="InterPro" id="IPR015424">
    <property type="entry name" value="PyrdxlP-dep_Trfase"/>
</dbReference>
<evidence type="ECO:0000256" key="5">
    <source>
        <dbReference type="ARBA" id="ARBA00022898"/>
    </source>
</evidence>
<accession>A0A0G1EMI7</accession>
<dbReference type="Proteomes" id="UP000033907">
    <property type="component" value="Unassembled WGS sequence"/>
</dbReference>
<evidence type="ECO:0000256" key="1">
    <source>
        <dbReference type="ARBA" id="ARBA00001933"/>
    </source>
</evidence>
<evidence type="ECO:0000256" key="7">
    <source>
        <dbReference type="ARBA" id="ARBA00023014"/>
    </source>
</evidence>
<dbReference type="PATRIC" id="fig|1618778.3.peg.537"/>
<evidence type="ECO:0000313" key="10">
    <source>
        <dbReference type="EMBL" id="KKT11276.1"/>
    </source>
</evidence>
<evidence type="ECO:0000256" key="4">
    <source>
        <dbReference type="ARBA" id="ARBA00022723"/>
    </source>
</evidence>
<dbReference type="GO" id="GO:0051536">
    <property type="term" value="F:iron-sulfur cluster binding"/>
    <property type="evidence" value="ECO:0007669"/>
    <property type="project" value="UniProtKB-KW"/>
</dbReference>
<comment type="catalytic activity">
    <reaction evidence="8">
        <text>(sulfur carrier)-H + L-cysteine = (sulfur carrier)-SH + L-alanine</text>
        <dbReference type="Rhea" id="RHEA:43892"/>
        <dbReference type="Rhea" id="RHEA-COMP:14737"/>
        <dbReference type="Rhea" id="RHEA-COMP:14739"/>
        <dbReference type="ChEBI" id="CHEBI:29917"/>
        <dbReference type="ChEBI" id="CHEBI:35235"/>
        <dbReference type="ChEBI" id="CHEBI:57972"/>
        <dbReference type="ChEBI" id="CHEBI:64428"/>
        <dbReference type="EC" id="2.8.1.7"/>
    </reaction>
</comment>
<feature type="domain" description="Aminotransferase class V" evidence="9">
    <location>
        <begin position="205"/>
        <end position="424"/>
    </location>
</feature>
<dbReference type="Pfam" id="PF00266">
    <property type="entry name" value="Aminotran_5"/>
    <property type="match status" value="2"/>
</dbReference>
<evidence type="ECO:0000256" key="8">
    <source>
        <dbReference type="ARBA" id="ARBA00050776"/>
    </source>
</evidence>
<evidence type="ECO:0000259" key="9">
    <source>
        <dbReference type="Pfam" id="PF00266"/>
    </source>
</evidence>
<dbReference type="InterPro" id="IPR015421">
    <property type="entry name" value="PyrdxlP-dep_Trfase_major"/>
</dbReference>
<evidence type="ECO:0000256" key="6">
    <source>
        <dbReference type="ARBA" id="ARBA00023004"/>
    </source>
</evidence>
<gene>
    <name evidence="10" type="ORF">UV91_C0008G0005</name>
</gene>
<dbReference type="SUPFAM" id="SSF53383">
    <property type="entry name" value="PLP-dependent transferases"/>
    <property type="match status" value="1"/>
</dbReference>
<dbReference type="InterPro" id="IPR015422">
    <property type="entry name" value="PyrdxlP-dep_Trfase_small"/>
</dbReference>
<comment type="caution">
    <text evidence="10">The sequence shown here is derived from an EMBL/GenBank/DDBJ whole genome shotgun (WGS) entry which is preliminary data.</text>
</comment>
<dbReference type="GO" id="GO:0031071">
    <property type="term" value="F:cysteine desulfurase activity"/>
    <property type="evidence" value="ECO:0007669"/>
    <property type="project" value="UniProtKB-EC"/>
</dbReference>
<evidence type="ECO:0000313" key="11">
    <source>
        <dbReference type="Proteomes" id="UP000033907"/>
    </source>
</evidence>
<keyword evidence="3" id="KW-0808">Transferase</keyword>
<feature type="domain" description="Aminotransferase class V" evidence="9">
    <location>
        <begin position="8"/>
        <end position="168"/>
    </location>
</feature>
<reference evidence="10 11" key="1">
    <citation type="journal article" date="2015" name="Nature">
        <title>rRNA introns, odd ribosomes, and small enigmatic genomes across a large radiation of phyla.</title>
        <authorList>
            <person name="Brown C.T."/>
            <person name="Hug L.A."/>
            <person name="Thomas B.C."/>
            <person name="Sharon I."/>
            <person name="Castelle C.J."/>
            <person name="Singh A."/>
            <person name="Wilkins M.J."/>
            <person name="Williams K.H."/>
            <person name="Banfield J.F."/>
        </authorList>
    </citation>
    <scope>NUCLEOTIDE SEQUENCE [LARGE SCALE GENOMIC DNA]</scope>
</reference>
<dbReference type="PANTHER" id="PTHR11601">
    <property type="entry name" value="CYSTEINE DESULFURYLASE FAMILY MEMBER"/>
    <property type="match status" value="1"/>
</dbReference>
<keyword evidence="6" id="KW-0408">Iron</keyword>
<dbReference type="AlphaFoldDB" id="A0A0G1EMI7"/>
<dbReference type="GO" id="GO:0046872">
    <property type="term" value="F:metal ion binding"/>
    <property type="evidence" value="ECO:0007669"/>
    <property type="project" value="UniProtKB-KW"/>
</dbReference>
<comment type="cofactor">
    <cofactor evidence="1">
        <name>pyridoxal 5'-phosphate</name>
        <dbReference type="ChEBI" id="CHEBI:597326"/>
    </cofactor>
</comment>
<comment type="similarity">
    <text evidence="2">Belongs to the class-V pyridoxal-phosphate-dependent aminotransferase family. NifS/IscS subfamily.</text>
</comment>
<dbReference type="Gene3D" id="1.10.260.50">
    <property type="match status" value="1"/>
</dbReference>
<evidence type="ECO:0000256" key="2">
    <source>
        <dbReference type="ARBA" id="ARBA00006490"/>
    </source>
</evidence>
<keyword evidence="5" id="KW-0663">Pyridoxal phosphate</keyword>
<dbReference type="EMBL" id="LCGH01000008">
    <property type="protein sequence ID" value="KKT11276.1"/>
    <property type="molecule type" value="Genomic_DNA"/>
</dbReference>
<evidence type="ECO:0000256" key="3">
    <source>
        <dbReference type="ARBA" id="ARBA00022679"/>
    </source>
</evidence>
<dbReference type="PIRSF" id="PIRSF005572">
    <property type="entry name" value="NifS"/>
    <property type="match status" value="1"/>
</dbReference>
<name>A0A0G1EMI7_9BACT</name>
<dbReference type="InterPro" id="IPR016454">
    <property type="entry name" value="Cysteine_dSase"/>
</dbReference>